<evidence type="ECO:0000256" key="14">
    <source>
        <dbReference type="PROSITE-ProRule" id="PRU00502"/>
    </source>
</evidence>
<feature type="repeat" description="WD" evidence="13">
    <location>
        <begin position="703"/>
        <end position="744"/>
    </location>
</feature>
<organism evidence="18 19">
    <name type="scientific">Dichotomopilus funicola</name>
    <dbReference type="NCBI Taxonomy" id="1934379"/>
    <lineage>
        <taxon>Eukaryota</taxon>
        <taxon>Fungi</taxon>
        <taxon>Dikarya</taxon>
        <taxon>Ascomycota</taxon>
        <taxon>Pezizomycotina</taxon>
        <taxon>Sordariomycetes</taxon>
        <taxon>Sordariomycetidae</taxon>
        <taxon>Sordariales</taxon>
        <taxon>Chaetomiaceae</taxon>
        <taxon>Dichotomopilus</taxon>
    </lineage>
</organism>
<gene>
    <name evidence="18" type="ORF">C8A04DRAFT_34403</name>
</gene>
<dbReference type="InterPro" id="IPR013083">
    <property type="entry name" value="Znf_RING/FYVE/PHD"/>
</dbReference>
<dbReference type="GO" id="GO:0000472">
    <property type="term" value="P:endonucleolytic cleavage to generate mature 5'-end of SSU-rRNA from (SSU-rRNA, 5.8S rRNA, LSU-rRNA)"/>
    <property type="evidence" value="ECO:0007669"/>
    <property type="project" value="TreeGrafter"/>
</dbReference>
<comment type="similarity">
    <text evidence="2">Belongs to the peptidase C19 family.</text>
</comment>
<comment type="function">
    <text evidence="12">Component of the ASTRA complex involved in chromatin remodeling.</text>
</comment>
<dbReference type="Gene3D" id="3.30.40.10">
    <property type="entry name" value="Zinc/RING finger domain, C3HC4 (zinc finger)"/>
    <property type="match status" value="1"/>
</dbReference>
<dbReference type="PROSITE" id="PS50082">
    <property type="entry name" value="WD_REPEATS_2"/>
    <property type="match status" value="6"/>
</dbReference>
<dbReference type="PROSITE" id="PS50235">
    <property type="entry name" value="USP_3"/>
    <property type="match status" value="1"/>
</dbReference>
<dbReference type="InterPro" id="IPR033809">
    <property type="entry name" value="USP39"/>
</dbReference>
<dbReference type="InterPro" id="IPR001607">
    <property type="entry name" value="Znf_UBP"/>
</dbReference>
<comment type="caution">
    <text evidence="18">The sequence shown here is derived from an EMBL/GenBank/DDBJ whole genome shotgun (WGS) entry which is preliminary data.</text>
</comment>
<evidence type="ECO:0000256" key="13">
    <source>
        <dbReference type="PROSITE-ProRule" id="PRU00221"/>
    </source>
</evidence>
<evidence type="ECO:0000259" key="16">
    <source>
        <dbReference type="PROSITE" id="PS50235"/>
    </source>
</evidence>
<dbReference type="GO" id="GO:0032040">
    <property type="term" value="C:small-subunit processome"/>
    <property type="evidence" value="ECO:0007669"/>
    <property type="project" value="InterPro"/>
</dbReference>
<evidence type="ECO:0000256" key="10">
    <source>
        <dbReference type="ARBA" id="ARBA00023187"/>
    </source>
</evidence>
<feature type="repeat" description="WD" evidence="13">
    <location>
        <begin position="107"/>
        <end position="148"/>
    </location>
</feature>
<sequence>MATRQTAKTTFEVDNVIQPIFTGGSVALENGARILASTLGESAVLTELTTGKRLAEIEGDGEPISTLTITPAASHLIVCSRSLTMRIYALKVAPDFESVEATLVRTSKPHATPVVVLAVDRTSTLLATGAADGAIKIWDIVGGYVTHTVSGQSVLVSALHFFEIAATAADGSSSDRRSKKGSRKSNSNNQDDSNQNGDVASRFRLAWGTQDGRIRIFDLQKRTTVPVYADTKRKKEAHESNVQSIEYCPEQHALLSGSRDKTMTLWLWRDGGWQGTPMLRHELVESVGFLREGRWMYSAGSSGLLRIWDTTTHHEITAKQDAKSEAEAILSAVSLPGKSLVLCAQSDFTLAMYRVPSPSEITSSEGLPMEPFRRISGTHDEILDFAYVLPDQSLMALATNSEDIRLVSVADTGAEPSGEKAEGQEREEGEGVGYFGHDVALLRGHEDIVMSLDVDWSGHWVASGAKDNTVRLWRVDRANNSYTCYAVFTGHLESVGAVALPKVVPPEGSEAFTNPLDHPPAFLVSGSQDRFVQKRDIPRQSQQSKVSASLKRLAHEKDINALDVSPTGRLFASASQDKTVKIWDVERLEVQGILKGHKRGVWTVRFAPLHTPAIQGEQGSGSVSGKGVILTGSGDKTIKLWNLSDYTCLRTFEGHSHNVLKVVWLHIPTDESSSKKRIQFASAGADSLVKVWDANLGETECTLDNHEDRLWTLAVHPKTNTLVSGGSDSKVTFWKDTTTETQAAATTAALKLVEQEQELQNYMHVGAYRDAIVLALQLNHPGRLLNLFTSVVTTTNPEPDSLTGVRAVDDVLASLSDEQLFILLLRLRDWNTNARTAPVAQRVLSALVRSYPAGKFSTLSVKGARGQKSLAEVLNALRVYTERHYKRVEELVDESYLVEYTLQEMDALAPSNVAGLVMEDGEDAVMAGAITEMSKRQASEALEDLSGDSPASKRSRFDDYNKSLTPGSVSTENGEGETTILALRNGTARNHEGEEQEEEDDDDDVPEEKAPIRQSAPTAGYDDLYLDTIDRNVLDFDFEKLCSITLSNINVYACLVCGRYFQGRGPKSHAYFHALDEDHHVFINMGTQKVYVLPEGYEVKSKSLDDIKYVSDPRYTRQEVAQLDRKPHVSWTLGGKEYTPGFVGMNNIKENDYLNVVVQALSHVTPLRNFFLLEDFSTAPELVKRTSILFRKIWNPRAFKSHVSPHELLQEISLRSNKRFTLTAQSDPVEFLSWFLNHLHLGLGGSKTKPGSSAIQRIFQGKLQVEAQSITARGDGLSDRLRFEEAAHVDTTSARFLFLTLDLPPAPLFQDEQERNIIPQVPLTALLAKYNGATAQELNAQRRRYRLVHPLPPFLLLHVKRFSQNKFVSERNPTIVTFDARTGLDVAPYVEPPSPRTIDDESEEDEPIWYDLVANVVHEAVRVREDVADSAVGEERKTWKVQLRDKATDEWVVAQDLFVDKIRSELLYLGESYLQVWERRRTTPGKGKGKA</sequence>
<evidence type="ECO:0000256" key="11">
    <source>
        <dbReference type="ARBA" id="ARBA00023242"/>
    </source>
</evidence>
<dbReference type="InterPro" id="IPR019775">
    <property type="entry name" value="WD40_repeat_CS"/>
</dbReference>
<evidence type="ECO:0000256" key="4">
    <source>
        <dbReference type="ARBA" id="ARBA00022664"/>
    </source>
</evidence>
<dbReference type="Pfam" id="PF08625">
    <property type="entry name" value="Utp13"/>
    <property type="match status" value="1"/>
</dbReference>
<keyword evidence="19" id="KW-1185">Reference proteome</keyword>
<dbReference type="RefSeq" id="XP_062640578.1">
    <property type="nucleotide sequence ID" value="XM_062782813.1"/>
</dbReference>
<evidence type="ECO:0000313" key="18">
    <source>
        <dbReference type="EMBL" id="KAK4147207.1"/>
    </source>
</evidence>
<dbReference type="InterPro" id="IPR020472">
    <property type="entry name" value="WD40_PAC1"/>
</dbReference>
<dbReference type="InterPro" id="IPR028889">
    <property type="entry name" value="USP"/>
</dbReference>
<dbReference type="FunFam" id="3.30.40.10:FF:000068">
    <property type="entry name" value="U4/U6.U5 tri-snRNP-associated protein 2"/>
    <property type="match status" value="1"/>
</dbReference>
<dbReference type="InterPro" id="IPR038765">
    <property type="entry name" value="Papain-like_cys_pep_sf"/>
</dbReference>
<dbReference type="Gene3D" id="3.90.70.10">
    <property type="entry name" value="Cysteine proteinases"/>
    <property type="match status" value="1"/>
</dbReference>
<dbReference type="FunFam" id="2.130.10.10:FF:001144">
    <property type="entry name" value="WD40 repeat-like protein"/>
    <property type="match status" value="1"/>
</dbReference>
<dbReference type="PRINTS" id="PR00320">
    <property type="entry name" value="GPROTEINBRPT"/>
</dbReference>
<feature type="repeat" description="WD" evidence="13">
    <location>
        <begin position="552"/>
        <end position="586"/>
    </location>
</feature>
<dbReference type="GO" id="GO:0030686">
    <property type="term" value="C:90S preribosome"/>
    <property type="evidence" value="ECO:0007669"/>
    <property type="project" value="TreeGrafter"/>
</dbReference>
<name>A0AAN6V9H5_9PEZI</name>
<proteinExistence type="inferred from homology"/>
<dbReference type="EMBL" id="MU853557">
    <property type="protein sequence ID" value="KAK4147207.1"/>
    <property type="molecule type" value="Genomic_DNA"/>
</dbReference>
<feature type="compositionally biased region" description="Polar residues" evidence="15">
    <location>
        <begin position="962"/>
        <end position="973"/>
    </location>
</feature>
<dbReference type="PROSITE" id="PS50294">
    <property type="entry name" value="WD_REPEATS_REGION"/>
    <property type="match status" value="5"/>
</dbReference>
<evidence type="ECO:0000256" key="7">
    <source>
        <dbReference type="ARBA" id="ARBA00022737"/>
    </source>
</evidence>
<dbReference type="PROSITE" id="PS00678">
    <property type="entry name" value="WD_REPEATS_1"/>
    <property type="match status" value="1"/>
</dbReference>
<dbReference type="GO" id="GO:0000480">
    <property type="term" value="P:endonucleolytic cleavage in 5'-ETS of tricistronic rRNA transcript (SSU-rRNA, 5.8S rRNA, LSU-rRNA)"/>
    <property type="evidence" value="ECO:0007669"/>
    <property type="project" value="TreeGrafter"/>
</dbReference>
<feature type="compositionally biased region" description="Low complexity" evidence="15">
    <location>
        <begin position="184"/>
        <end position="196"/>
    </location>
</feature>
<keyword evidence="9" id="KW-0862">Zinc</keyword>
<feature type="region of interest" description="Disordered" evidence="15">
    <location>
        <begin position="172"/>
        <end position="199"/>
    </location>
</feature>
<dbReference type="FunFam" id="2.130.10.10:FF:001009">
    <property type="entry name" value="Small nucleolar ribonucleoprotein complex subunit, putative"/>
    <property type="match status" value="1"/>
</dbReference>
<dbReference type="Gene3D" id="2.130.10.10">
    <property type="entry name" value="YVTN repeat-like/Quinoprotein amine dehydrogenase"/>
    <property type="match status" value="4"/>
</dbReference>
<feature type="domain" description="USP" evidence="16">
    <location>
        <begin position="1143"/>
        <end position="1480"/>
    </location>
</feature>
<dbReference type="GeneID" id="87819426"/>
<dbReference type="Pfam" id="PF02148">
    <property type="entry name" value="zf-UBP"/>
    <property type="match status" value="1"/>
</dbReference>
<evidence type="ECO:0000256" key="3">
    <source>
        <dbReference type="ARBA" id="ARBA00022574"/>
    </source>
</evidence>
<reference evidence="18" key="2">
    <citation type="submission" date="2023-05" db="EMBL/GenBank/DDBJ databases">
        <authorList>
            <consortium name="Lawrence Berkeley National Laboratory"/>
            <person name="Steindorff A."/>
            <person name="Hensen N."/>
            <person name="Bonometti L."/>
            <person name="Westerberg I."/>
            <person name="Brannstrom I.O."/>
            <person name="Guillou S."/>
            <person name="Cros-Aarteil S."/>
            <person name="Calhoun S."/>
            <person name="Haridas S."/>
            <person name="Kuo A."/>
            <person name="Mondo S."/>
            <person name="Pangilinan J."/>
            <person name="Riley R."/>
            <person name="Labutti K."/>
            <person name="Andreopoulos B."/>
            <person name="Lipzen A."/>
            <person name="Chen C."/>
            <person name="Yanf M."/>
            <person name="Daum C."/>
            <person name="Ng V."/>
            <person name="Clum A."/>
            <person name="Ohm R."/>
            <person name="Martin F."/>
            <person name="Silar P."/>
            <person name="Natvig D."/>
            <person name="Lalanne C."/>
            <person name="Gautier V."/>
            <person name="Ament-Velasquez S.L."/>
            <person name="Kruys A."/>
            <person name="Hutchinson M.I."/>
            <person name="Powell A.J."/>
            <person name="Barry K."/>
            <person name="Miller A.N."/>
            <person name="Grigoriev I.V."/>
            <person name="Debuchy R."/>
            <person name="Gladieux P."/>
            <person name="Thoren M.H."/>
            <person name="Johannesson H."/>
        </authorList>
    </citation>
    <scope>NUCLEOTIDE SEQUENCE</scope>
    <source>
        <strain evidence="18">CBS 141.50</strain>
    </source>
</reference>
<dbReference type="GO" id="GO:0000245">
    <property type="term" value="P:spliceosomal complex assembly"/>
    <property type="evidence" value="ECO:0007669"/>
    <property type="project" value="InterPro"/>
</dbReference>
<keyword evidence="7" id="KW-0677">Repeat</keyword>
<dbReference type="SUPFAM" id="SSF57850">
    <property type="entry name" value="RING/U-box"/>
    <property type="match status" value="1"/>
</dbReference>
<dbReference type="GO" id="GO:0016579">
    <property type="term" value="P:protein deubiquitination"/>
    <property type="evidence" value="ECO:0007669"/>
    <property type="project" value="InterPro"/>
</dbReference>
<dbReference type="PROSITE" id="PS50271">
    <property type="entry name" value="ZF_UBP"/>
    <property type="match status" value="1"/>
</dbReference>
<keyword evidence="8 14" id="KW-0863">Zinc-finger</keyword>
<evidence type="ECO:0000256" key="2">
    <source>
        <dbReference type="ARBA" id="ARBA00009085"/>
    </source>
</evidence>
<reference evidence="18" key="1">
    <citation type="journal article" date="2023" name="Mol. Phylogenet. Evol.">
        <title>Genome-scale phylogeny and comparative genomics of the fungal order Sordariales.</title>
        <authorList>
            <person name="Hensen N."/>
            <person name="Bonometti L."/>
            <person name="Westerberg I."/>
            <person name="Brannstrom I.O."/>
            <person name="Guillou S."/>
            <person name="Cros-Aarteil S."/>
            <person name="Calhoun S."/>
            <person name="Haridas S."/>
            <person name="Kuo A."/>
            <person name="Mondo S."/>
            <person name="Pangilinan J."/>
            <person name="Riley R."/>
            <person name="LaButti K."/>
            <person name="Andreopoulos B."/>
            <person name="Lipzen A."/>
            <person name="Chen C."/>
            <person name="Yan M."/>
            <person name="Daum C."/>
            <person name="Ng V."/>
            <person name="Clum A."/>
            <person name="Steindorff A."/>
            <person name="Ohm R.A."/>
            <person name="Martin F."/>
            <person name="Silar P."/>
            <person name="Natvig D.O."/>
            <person name="Lalanne C."/>
            <person name="Gautier V."/>
            <person name="Ament-Velasquez S.L."/>
            <person name="Kruys A."/>
            <person name="Hutchinson M.I."/>
            <person name="Powell A.J."/>
            <person name="Barry K."/>
            <person name="Miller A.N."/>
            <person name="Grigoriev I.V."/>
            <person name="Debuchy R."/>
            <person name="Gladieux P."/>
            <person name="Hiltunen Thoren M."/>
            <person name="Johannesson H."/>
        </authorList>
    </citation>
    <scope>NUCLEOTIDE SEQUENCE</scope>
    <source>
        <strain evidence="18">CBS 141.50</strain>
    </source>
</reference>
<keyword evidence="10" id="KW-0508">mRNA splicing</keyword>
<accession>A0AAN6V9H5</accession>
<feature type="compositionally biased region" description="Acidic residues" evidence="15">
    <location>
        <begin position="994"/>
        <end position="1006"/>
    </location>
</feature>
<keyword evidence="4" id="KW-0507">mRNA processing</keyword>
<dbReference type="InterPro" id="IPR001680">
    <property type="entry name" value="WD40_rpt"/>
</dbReference>
<feature type="domain" description="UBP-type" evidence="17">
    <location>
        <begin position="1021"/>
        <end position="1118"/>
    </location>
</feature>
<evidence type="ECO:0000256" key="15">
    <source>
        <dbReference type="SAM" id="MobiDB-lite"/>
    </source>
</evidence>
<keyword evidence="11" id="KW-0539">Nucleus</keyword>
<keyword evidence="6" id="KW-0747">Spliceosome</keyword>
<dbReference type="PANTHER" id="PTHR19854:SF15">
    <property type="entry name" value="TRANSDUCIN BETA-LIKE PROTEIN 3"/>
    <property type="match status" value="1"/>
</dbReference>
<keyword evidence="5" id="KW-0479">Metal-binding</keyword>
<evidence type="ECO:0000256" key="6">
    <source>
        <dbReference type="ARBA" id="ARBA00022728"/>
    </source>
</evidence>
<dbReference type="GO" id="GO:0004843">
    <property type="term" value="F:cysteine-type deubiquitinase activity"/>
    <property type="evidence" value="ECO:0007669"/>
    <property type="project" value="InterPro"/>
</dbReference>
<dbReference type="Proteomes" id="UP001302676">
    <property type="component" value="Unassembled WGS sequence"/>
</dbReference>
<dbReference type="SMART" id="SM00290">
    <property type="entry name" value="ZnF_UBP"/>
    <property type="match status" value="1"/>
</dbReference>
<feature type="region of interest" description="Disordered" evidence="15">
    <location>
        <begin position="938"/>
        <end position="1016"/>
    </location>
</feature>
<dbReference type="PANTHER" id="PTHR19854">
    <property type="entry name" value="TRANSDUCIN BETA-LIKE 3"/>
    <property type="match status" value="1"/>
</dbReference>
<comment type="subcellular location">
    <subcellularLocation>
        <location evidence="1">Nucleus</location>
        <location evidence="1">Nucleolus</location>
    </subcellularLocation>
</comment>
<dbReference type="CDD" id="cd02669">
    <property type="entry name" value="Peptidase_C19M"/>
    <property type="match status" value="1"/>
</dbReference>
<keyword evidence="3 13" id="KW-0853">WD repeat</keyword>
<feature type="repeat" description="WD" evidence="13">
    <location>
        <begin position="235"/>
        <end position="266"/>
    </location>
</feature>
<dbReference type="SUPFAM" id="SSF50978">
    <property type="entry name" value="WD40 repeat-like"/>
    <property type="match status" value="2"/>
</dbReference>
<dbReference type="InterPro" id="IPR013934">
    <property type="entry name" value="Utp13_C"/>
</dbReference>
<evidence type="ECO:0000256" key="5">
    <source>
        <dbReference type="ARBA" id="ARBA00022723"/>
    </source>
</evidence>
<evidence type="ECO:0000256" key="1">
    <source>
        <dbReference type="ARBA" id="ARBA00004604"/>
    </source>
</evidence>
<evidence type="ECO:0000256" key="9">
    <source>
        <dbReference type="ARBA" id="ARBA00022833"/>
    </source>
</evidence>
<dbReference type="SUPFAM" id="SSF54001">
    <property type="entry name" value="Cysteine proteinases"/>
    <property type="match status" value="1"/>
</dbReference>
<evidence type="ECO:0000313" key="19">
    <source>
        <dbReference type="Proteomes" id="UP001302676"/>
    </source>
</evidence>
<dbReference type="GO" id="GO:0034511">
    <property type="term" value="F:U3 snoRNA binding"/>
    <property type="evidence" value="ECO:0007669"/>
    <property type="project" value="TreeGrafter"/>
</dbReference>
<evidence type="ECO:0000256" key="12">
    <source>
        <dbReference type="ARBA" id="ARBA00037338"/>
    </source>
</evidence>
<dbReference type="GO" id="GO:0008270">
    <property type="term" value="F:zinc ion binding"/>
    <property type="evidence" value="ECO:0007669"/>
    <property type="project" value="UniProtKB-KW"/>
</dbReference>
<dbReference type="Pfam" id="PF00443">
    <property type="entry name" value="UCH"/>
    <property type="match status" value="1"/>
</dbReference>
<feature type="repeat" description="WD" evidence="13">
    <location>
        <begin position="442"/>
        <end position="483"/>
    </location>
</feature>
<evidence type="ECO:0000256" key="8">
    <source>
        <dbReference type="ARBA" id="ARBA00022771"/>
    </source>
</evidence>
<dbReference type="InterPro" id="IPR015943">
    <property type="entry name" value="WD40/YVTN_repeat-like_dom_sf"/>
</dbReference>
<evidence type="ECO:0000259" key="17">
    <source>
        <dbReference type="PROSITE" id="PS50271"/>
    </source>
</evidence>
<dbReference type="SMART" id="SM00320">
    <property type="entry name" value="WD40"/>
    <property type="match status" value="11"/>
</dbReference>
<dbReference type="InterPro" id="IPR036322">
    <property type="entry name" value="WD40_repeat_dom_sf"/>
</dbReference>
<dbReference type="CDD" id="cd00200">
    <property type="entry name" value="WD40"/>
    <property type="match status" value="1"/>
</dbReference>
<dbReference type="Pfam" id="PF00400">
    <property type="entry name" value="WD40"/>
    <property type="match status" value="7"/>
</dbReference>
<dbReference type="InterPro" id="IPR001394">
    <property type="entry name" value="Peptidase_C19_UCH"/>
</dbReference>
<protein>
    <submittedName>
        <fullName evidence="18">WD40-repeat-containing domain protein</fullName>
    </submittedName>
</protein>
<dbReference type="GO" id="GO:0005681">
    <property type="term" value="C:spliceosomal complex"/>
    <property type="evidence" value="ECO:0007669"/>
    <property type="project" value="UniProtKB-KW"/>
</dbReference>
<feature type="repeat" description="WD" evidence="13">
    <location>
        <begin position="629"/>
        <end position="651"/>
    </location>
</feature>